<dbReference type="EMBL" id="DXCQ01000020">
    <property type="protein sequence ID" value="HIY96384.1"/>
    <property type="molecule type" value="Genomic_DNA"/>
</dbReference>
<evidence type="ECO:0000259" key="4">
    <source>
        <dbReference type="PROSITE" id="PS50995"/>
    </source>
</evidence>
<evidence type="ECO:0000256" key="3">
    <source>
        <dbReference type="ARBA" id="ARBA00023163"/>
    </source>
</evidence>
<accession>A0A9D1ZYJ1</accession>
<dbReference type="PANTHER" id="PTHR42756">
    <property type="entry name" value="TRANSCRIPTIONAL REGULATOR, MARR"/>
    <property type="match status" value="1"/>
</dbReference>
<dbReference type="SUPFAM" id="SSF46785">
    <property type="entry name" value="Winged helix' DNA-binding domain"/>
    <property type="match status" value="1"/>
</dbReference>
<dbReference type="InterPro" id="IPR036388">
    <property type="entry name" value="WH-like_DNA-bd_sf"/>
</dbReference>
<protein>
    <submittedName>
        <fullName evidence="5">MarR family transcriptional regulator</fullName>
    </submittedName>
</protein>
<evidence type="ECO:0000313" key="6">
    <source>
        <dbReference type="Proteomes" id="UP000886750"/>
    </source>
</evidence>
<keyword evidence="1" id="KW-0805">Transcription regulation</keyword>
<name>A0A9D1ZYJ1_9FIRM</name>
<dbReference type="Gene3D" id="1.10.10.10">
    <property type="entry name" value="Winged helix-like DNA-binding domain superfamily/Winged helix DNA-binding domain"/>
    <property type="match status" value="1"/>
</dbReference>
<dbReference type="GO" id="GO:0003677">
    <property type="term" value="F:DNA binding"/>
    <property type="evidence" value="ECO:0007669"/>
    <property type="project" value="UniProtKB-KW"/>
</dbReference>
<dbReference type="InterPro" id="IPR036390">
    <property type="entry name" value="WH_DNA-bd_sf"/>
</dbReference>
<evidence type="ECO:0000256" key="1">
    <source>
        <dbReference type="ARBA" id="ARBA00023015"/>
    </source>
</evidence>
<proteinExistence type="predicted"/>
<keyword evidence="3" id="KW-0804">Transcription</keyword>
<comment type="caution">
    <text evidence="5">The sequence shown here is derived from an EMBL/GenBank/DDBJ whole genome shotgun (WGS) entry which is preliminary data.</text>
</comment>
<feature type="domain" description="HTH marR-type" evidence="4">
    <location>
        <begin position="1"/>
        <end position="136"/>
    </location>
</feature>
<dbReference type="PROSITE" id="PS01117">
    <property type="entry name" value="HTH_MARR_1"/>
    <property type="match status" value="1"/>
</dbReference>
<dbReference type="PANTHER" id="PTHR42756:SF1">
    <property type="entry name" value="TRANSCRIPTIONAL REPRESSOR OF EMRAB OPERON"/>
    <property type="match status" value="1"/>
</dbReference>
<reference evidence="5" key="1">
    <citation type="journal article" date="2021" name="PeerJ">
        <title>Extensive microbial diversity within the chicken gut microbiome revealed by metagenomics and culture.</title>
        <authorList>
            <person name="Gilroy R."/>
            <person name="Ravi A."/>
            <person name="Getino M."/>
            <person name="Pursley I."/>
            <person name="Horton D.L."/>
            <person name="Alikhan N.F."/>
            <person name="Baker D."/>
            <person name="Gharbi K."/>
            <person name="Hall N."/>
            <person name="Watson M."/>
            <person name="Adriaenssens E.M."/>
            <person name="Foster-Nyarko E."/>
            <person name="Jarju S."/>
            <person name="Secka A."/>
            <person name="Antonio M."/>
            <person name="Oren A."/>
            <person name="Chaudhuri R.R."/>
            <person name="La Ragione R."/>
            <person name="Hildebrand F."/>
            <person name="Pallen M.J."/>
        </authorList>
    </citation>
    <scope>NUCLEOTIDE SEQUENCE</scope>
    <source>
        <strain evidence="5">1345</strain>
    </source>
</reference>
<dbReference type="Pfam" id="PF01047">
    <property type="entry name" value="MarR"/>
    <property type="match status" value="1"/>
</dbReference>
<dbReference type="PROSITE" id="PS50995">
    <property type="entry name" value="HTH_MARR_2"/>
    <property type="match status" value="1"/>
</dbReference>
<dbReference type="SMART" id="SM00347">
    <property type="entry name" value="HTH_MARR"/>
    <property type="match status" value="1"/>
</dbReference>
<keyword evidence="2" id="KW-0238">DNA-binding</keyword>
<dbReference type="AlphaFoldDB" id="A0A9D1ZYJ1"/>
<reference evidence="5" key="2">
    <citation type="submission" date="2021-04" db="EMBL/GenBank/DDBJ databases">
        <authorList>
            <person name="Gilroy R."/>
        </authorList>
    </citation>
    <scope>NUCLEOTIDE SEQUENCE</scope>
    <source>
        <strain evidence="5">1345</strain>
    </source>
</reference>
<gene>
    <name evidence="5" type="ORF">H9729_01710</name>
</gene>
<sequence length="147" mass="16734">MPAFMKHLGEVWRCANLYRTEEFEELGLGGYQDSYILQVCRQPGIAQEKLAGLIYVHKSNVARQLNSLEEKGFIMREADPNDRRGLLVYPTEKAYAAIGRIREVHGRWNELVLEGLSEREREEVARYAQILAENAKRIIGQGGGGKE</sequence>
<evidence type="ECO:0000313" key="5">
    <source>
        <dbReference type="EMBL" id="HIY96384.1"/>
    </source>
</evidence>
<dbReference type="PRINTS" id="PR00598">
    <property type="entry name" value="HTHMARR"/>
</dbReference>
<dbReference type="GO" id="GO:0003700">
    <property type="term" value="F:DNA-binding transcription factor activity"/>
    <property type="evidence" value="ECO:0007669"/>
    <property type="project" value="InterPro"/>
</dbReference>
<dbReference type="Proteomes" id="UP000886750">
    <property type="component" value="Unassembled WGS sequence"/>
</dbReference>
<dbReference type="InterPro" id="IPR023187">
    <property type="entry name" value="Tscrpt_reg_MarR-type_CS"/>
</dbReference>
<dbReference type="InterPro" id="IPR000835">
    <property type="entry name" value="HTH_MarR-typ"/>
</dbReference>
<evidence type="ECO:0000256" key="2">
    <source>
        <dbReference type="ARBA" id="ARBA00023125"/>
    </source>
</evidence>
<organism evidence="5 6">
    <name type="scientific">Candidatus Borkfalkia excrementigallinarum</name>
    <dbReference type="NCBI Taxonomy" id="2838506"/>
    <lineage>
        <taxon>Bacteria</taxon>
        <taxon>Bacillati</taxon>
        <taxon>Bacillota</taxon>
        <taxon>Clostridia</taxon>
        <taxon>Christensenellales</taxon>
        <taxon>Christensenellaceae</taxon>
        <taxon>Candidatus Borkfalkia</taxon>
    </lineage>
</organism>